<name>A0AAW6HRF0_9MOLU</name>
<accession>A0AAW6HRF0</accession>
<reference evidence="2 4" key="1">
    <citation type="submission" date="2021-11" db="EMBL/GenBank/DDBJ databases">
        <title>Description of Mycoplasma bradburyaesp. nov.from sea birds: a tribute to a great mycoplasmologist.</title>
        <authorList>
            <person name="Ramirez A.S."/>
            <person name="Poveda C."/>
            <person name="Suarez-Perez A."/>
            <person name="Rosales R.S."/>
            <person name="Dijkman R."/>
            <person name="Feberwee A."/>
            <person name="Spergser J."/>
            <person name="Szostak M.P."/>
            <person name="Ressel L."/>
            <person name="Calabuig P."/>
            <person name="Catania S."/>
            <person name="Gobbo F."/>
            <person name="Timofte D."/>
            <person name="Poveda J.B."/>
        </authorList>
    </citation>
    <scope>NUCLEOTIDE SEQUENCE</scope>
    <source>
        <strain evidence="1 4">T158</strain>
        <strain evidence="2">T264</strain>
    </source>
</reference>
<dbReference type="Pfam" id="PF10896">
    <property type="entry name" value="DUF2714"/>
    <property type="match status" value="1"/>
</dbReference>
<evidence type="ECO:0000313" key="4">
    <source>
        <dbReference type="Proteomes" id="UP001220940"/>
    </source>
</evidence>
<sequence>MKNKNKKTDQIQEDLVQTNYPSLVQHKDFVEFSQLFNTSLLQTNTSENSVQAKTFIEKIKDAITNRWEIVFDDLIISWTRNARFSWSKLVPIVTTAESSQSDAVNLRSTLENDEELRILVERFNLLLNNQLFDENKIVEVVDGIIIYRSPETNQLKVVFSQGIINA</sequence>
<dbReference type="InterPro" id="IPR021222">
    <property type="entry name" value="DUF2714"/>
</dbReference>
<evidence type="ECO:0000313" key="2">
    <source>
        <dbReference type="EMBL" id="MDC4183168.1"/>
    </source>
</evidence>
<evidence type="ECO:0000313" key="3">
    <source>
        <dbReference type="Proteomes" id="UP001216384"/>
    </source>
</evidence>
<gene>
    <name evidence="1" type="ORF">LNO68_01150</name>
    <name evidence="2" type="ORF">LNO71_00715</name>
</gene>
<dbReference type="RefSeq" id="WP_255034624.1">
    <property type="nucleotide sequence ID" value="NZ_CP101414.1"/>
</dbReference>
<dbReference type="AlphaFoldDB" id="A0AAW6HRF0"/>
<dbReference type="EMBL" id="JAJHZM010000007">
    <property type="protein sequence ID" value="MDC4181794.1"/>
    <property type="molecule type" value="Genomic_DNA"/>
</dbReference>
<comment type="caution">
    <text evidence="2">The sequence shown here is derived from an EMBL/GenBank/DDBJ whole genome shotgun (WGS) entry which is preliminary data.</text>
</comment>
<keyword evidence="4" id="KW-1185">Reference proteome</keyword>
<protein>
    <submittedName>
        <fullName evidence="2">DUF2714 domain-containing protein</fullName>
    </submittedName>
</protein>
<dbReference type="Proteomes" id="UP001216384">
    <property type="component" value="Unassembled WGS sequence"/>
</dbReference>
<proteinExistence type="predicted"/>
<dbReference type="Proteomes" id="UP001220940">
    <property type="component" value="Unassembled WGS sequence"/>
</dbReference>
<evidence type="ECO:0000313" key="1">
    <source>
        <dbReference type="EMBL" id="MDC4181794.1"/>
    </source>
</evidence>
<organism evidence="2 3">
    <name type="scientific">Mycoplasma bradburyae</name>
    <dbReference type="NCBI Taxonomy" id="2963128"/>
    <lineage>
        <taxon>Bacteria</taxon>
        <taxon>Bacillati</taxon>
        <taxon>Mycoplasmatota</taxon>
        <taxon>Mollicutes</taxon>
        <taxon>Mycoplasmataceae</taxon>
        <taxon>Mycoplasma</taxon>
    </lineage>
</organism>
<dbReference type="EMBL" id="JAJHZP010000009">
    <property type="protein sequence ID" value="MDC4183168.1"/>
    <property type="molecule type" value="Genomic_DNA"/>
</dbReference>